<gene>
    <name evidence="2" type="ORF">EDC34_105160</name>
</gene>
<evidence type="ECO:0000256" key="1">
    <source>
        <dbReference type="SAM" id="Phobius"/>
    </source>
</evidence>
<keyword evidence="1" id="KW-0472">Membrane</keyword>
<accession>A0A4R3N9C8</accession>
<organism evidence="2 3">
    <name type="scientific">Thermomonas haemolytica</name>
    <dbReference type="NCBI Taxonomy" id="141949"/>
    <lineage>
        <taxon>Bacteria</taxon>
        <taxon>Pseudomonadati</taxon>
        <taxon>Pseudomonadota</taxon>
        <taxon>Gammaproteobacteria</taxon>
        <taxon>Lysobacterales</taxon>
        <taxon>Lysobacteraceae</taxon>
        <taxon>Thermomonas</taxon>
    </lineage>
</organism>
<comment type="caution">
    <text evidence="2">The sequence shown here is derived from an EMBL/GenBank/DDBJ whole genome shotgun (WGS) entry which is preliminary data.</text>
</comment>
<dbReference type="RefSeq" id="WP_114960014.1">
    <property type="nucleotide sequence ID" value="NZ_MSZW01000032.1"/>
</dbReference>
<sequence>MSPQRLQWLDRLGAAGSLLCAIHCALLPLAIALLPSLGVALLAGDGFEQGFVAFASVFGLGVLAWSYRRHRALRALALLLPGLAALWLAVLYPPLHQSVLPHALVMTAGGTLVGLSHWANLRLNHAHAQCRACAHGAC</sequence>
<keyword evidence="3" id="KW-1185">Reference proteome</keyword>
<name>A0A4R3N9C8_9GAMM</name>
<dbReference type="Pfam" id="PF03203">
    <property type="entry name" value="MerC"/>
    <property type="match status" value="1"/>
</dbReference>
<evidence type="ECO:0000313" key="3">
    <source>
        <dbReference type="Proteomes" id="UP000295414"/>
    </source>
</evidence>
<dbReference type="InterPro" id="IPR004891">
    <property type="entry name" value="Mercury-R_MerC"/>
</dbReference>
<keyword evidence="1" id="KW-1133">Transmembrane helix</keyword>
<proteinExistence type="predicted"/>
<keyword evidence="1" id="KW-0812">Transmembrane</keyword>
<dbReference type="OrthoDB" id="5966279at2"/>
<feature type="transmembrane region" description="Helical" evidence="1">
    <location>
        <begin position="99"/>
        <end position="119"/>
    </location>
</feature>
<protein>
    <submittedName>
        <fullName evidence="2">MerC mercury resistance protein</fullName>
    </submittedName>
</protein>
<dbReference type="EMBL" id="SMAP01000005">
    <property type="protein sequence ID" value="TCT23569.1"/>
    <property type="molecule type" value="Genomic_DNA"/>
</dbReference>
<dbReference type="GO" id="GO:0015097">
    <property type="term" value="F:mercury ion transmembrane transporter activity"/>
    <property type="evidence" value="ECO:0007669"/>
    <property type="project" value="InterPro"/>
</dbReference>
<feature type="transmembrane region" description="Helical" evidence="1">
    <location>
        <begin position="46"/>
        <end position="65"/>
    </location>
</feature>
<dbReference type="Proteomes" id="UP000295414">
    <property type="component" value="Unassembled WGS sequence"/>
</dbReference>
<dbReference type="AlphaFoldDB" id="A0A4R3N9C8"/>
<evidence type="ECO:0000313" key="2">
    <source>
        <dbReference type="EMBL" id="TCT23569.1"/>
    </source>
</evidence>
<dbReference type="GO" id="GO:0016020">
    <property type="term" value="C:membrane"/>
    <property type="evidence" value="ECO:0007669"/>
    <property type="project" value="InterPro"/>
</dbReference>
<reference evidence="2 3" key="1">
    <citation type="submission" date="2019-03" db="EMBL/GenBank/DDBJ databases">
        <title>Genomic Encyclopedia of Type Strains, Phase IV (KMG-IV): sequencing the most valuable type-strain genomes for metagenomic binning, comparative biology and taxonomic classification.</title>
        <authorList>
            <person name="Goeker M."/>
        </authorList>
    </citation>
    <scope>NUCLEOTIDE SEQUENCE [LARGE SCALE GENOMIC DNA]</scope>
    <source>
        <strain evidence="2 3">DSM 13605</strain>
    </source>
</reference>
<feature type="transmembrane region" description="Helical" evidence="1">
    <location>
        <begin position="12"/>
        <end position="34"/>
    </location>
</feature>
<feature type="transmembrane region" description="Helical" evidence="1">
    <location>
        <begin position="72"/>
        <end position="93"/>
    </location>
</feature>